<dbReference type="AlphaFoldDB" id="A0A1W7R9T6"/>
<evidence type="ECO:0000256" key="5">
    <source>
        <dbReference type="ARBA" id="ARBA00023054"/>
    </source>
</evidence>
<dbReference type="InterPro" id="IPR027417">
    <property type="entry name" value="P-loop_NTPase"/>
</dbReference>
<dbReference type="PROSITE" id="PS51421">
    <property type="entry name" value="RAS"/>
    <property type="match status" value="1"/>
</dbReference>
<dbReference type="SMART" id="SM00175">
    <property type="entry name" value="RAB"/>
    <property type="match status" value="1"/>
</dbReference>
<dbReference type="PROSITE" id="PS51419">
    <property type="entry name" value="RAB"/>
    <property type="match status" value="1"/>
</dbReference>
<dbReference type="PROSITE" id="PS51420">
    <property type="entry name" value="RHO"/>
    <property type="match status" value="1"/>
</dbReference>
<keyword evidence="5 7" id="KW-0175">Coiled coil</keyword>
<dbReference type="CDD" id="cd00154">
    <property type="entry name" value="Rab"/>
    <property type="match status" value="1"/>
</dbReference>
<evidence type="ECO:0000313" key="10">
    <source>
        <dbReference type="EMBL" id="JAV47909.1"/>
    </source>
</evidence>
<dbReference type="SUPFAM" id="SSF47473">
    <property type="entry name" value="EF-hand"/>
    <property type="match status" value="1"/>
</dbReference>
<dbReference type="GO" id="GO:0005509">
    <property type="term" value="F:calcium ion binding"/>
    <property type="evidence" value="ECO:0007669"/>
    <property type="project" value="InterPro"/>
</dbReference>
<dbReference type="Pfam" id="PF00071">
    <property type="entry name" value="Ras"/>
    <property type="match status" value="1"/>
</dbReference>
<accession>A0A1W7R9T6</accession>
<dbReference type="PRINTS" id="PR00449">
    <property type="entry name" value="RASTRNSFRMNG"/>
</dbReference>
<protein>
    <submittedName>
        <fullName evidence="10">RAS and EF-hand domain-containing protein</fullName>
    </submittedName>
</protein>
<dbReference type="InterPro" id="IPR005225">
    <property type="entry name" value="Small_GTP-bd"/>
</dbReference>
<dbReference type="SMART" id="SM00173">
    <property type="entry name" value="RAS"/>
    <property type="match status" value="1"/>
</dbReference>
<dbReference type="Pfam" id="PF13499">
    <property type="entry name" value="EF-hand_7"/>
    <property type="match status" value="1"/>
</dbReference>
<evidence type="ECO:0000256" key="2">
    <source>
        <dbReference type="ARBA" id="ARBA00022490"/>
    </source>
</evidence>
<evidence type="ECO:0000256" key="8">
    <source>
        <dbReference type="SAM" id="MobiDB-lite"/>
    </source>
</evidence>
<dbReference type="GO" id="GO:0005737">
    <property type="term" value="C:cytoplasm"/>
    <property type="evidence" value="ECO:0007669"/>
    <property type="project" value="UniProtKB-SubCell"/>
</dbReference>
<evidence type="ECO:0000256" key="3">
    <source>
        <dbReference type="ARBA" id="ARBA00022741"/>
    </source>
</evidence>
<feature type="domain" description="EF-hand" evidence="9">
    <location>
        <begin position="36"/>
        <end position="71"/>
    </location>
</feature>
<evidence type="ECO:0000256" key="7">
    <source>
        <dbReference type="SAM" id="Coils"/>
    </source>
</evidence>
<keyword evidence="2" id="KW-0963">Cytoplasm</keyword>
<dbReference type="EMBL" id="GFAH01000480">
    <property type="protein sequence ID" value="JAV47909.1"/>
    <property type="molecule type" value="Transcribed_RNA"/>
</dbReference>
<dbReference type="InterPro" id="IPR002048">
    <property type="entry name" value="EF_hand_dom"/>
</dbReference>
<name>A0A1W7R9T6_9SCOR</name>
<dbReference type="PROSITE" id="PS00018">
    <property type="entry name" value="EF_HAND_1"/>
    <property type="match status" value="1"/>
</dbReference>
<dbReference type="GO" id="GO:0003924">
    <property type="term" value="F:GTPase activity"/>
    <property type="evidence" value="ECO:0007669"/>
    <property type="project" value="InterPro"/>
</dbReference>
<proteinExistence type="predicted"/>
<dbReference type="NCBIfam" id="TIGR00231">
    <property type="entry name" value="small_GTP"/>
    <property type="match status" value="1"/>
</dbReference>
<dbReference type="PROSITE" id="PS50222">
    <property type="entry name" value="EF_HAND_2"/>
    <property type="match status" value="1"/>
</dbReference>
<organism evidence="10">
    <name type="scientific">Hadrurus spadix</name>
    <dbReference type="NCBI Taxonomy" id="141984"/>
    <lineage>
        <taxon>Eukaryota</taxon>
        <taxon>Metazoa</taxon>
        <taxon>Ecdysozoa</taxon>
        <taxon>Arthropoda</taxon>
        <taxon>Chelicerata</taxon>
        <taxon>Arachnida</taxon>
        <taxon>Scorpiones</taxon>
        <taxon>Iurida</taxon>
        <taxon>Iuroidea</taxon>
        <taxon>Hadrurus</taxon>
    </lineage>
</organism>
<dbReference type="PANTHER" id="PTHR47977">
    <property type="entry name" value="RAS-RELATED PROTEIN RAB"/>
    <property type="match status" value="1"/>
</dbReference>
<evidence type="ECO:0000256" key="1">
    <source>
        <dbReference type="ARBA" id="ARBA00004496"/>
    </source>
</evidence>
<dbReference type="SMART" id="SM00054">
    <property type="entry name" value="EFh"/>
    <property type="match status" value="2"/>
</dbReference>
<dbReference type="InterPro" id="IPR050227">
    <property type="entry name" value="Rab"/>
</dbReference>
<comment type="subcellular location">
    <subcellularLocation>
        <location evidence="1">Cytoplasm</location>
    </subcellularLocation>
</comment>
<keyword evidence="3" id="KW-0547">Nucleotide-binding</keyword>
<keyword evidence="6" id="KW-0342">GTP-binding</keyword>
<dbReference type="CDD" id="cd00051">
    <property type="entry name" value="EFh"/>
    <property type="match status" value="1"/>
</dbReference>
<dbReference type="Gene3D" id="3.40.50.300">
    <property type="entry name" value="P-loop containing nucleotide triphosphate hydrolases"/>
    <property type="match status" value="1"/>
</dbReference>
<keyword evidence="4" id="KW-0106">Calcium</keyword>
<dbReference type="FunFam" id="3.40.50.300:FF:001348">
    <property type="entry name" value="Ras and EF-hand domain-containing protein"/>
    <property type="match status" value="1"/>
</dbReference>
<feature type="region of interest" description="Disordered" evidence="8">
    <location>
        <begin position="484"/>
        <end position="504"/>
    </location>
</feature>
<feature type="coiled-coil region" evidence="7">
    <location>
        <begin position="230"/>
        <end position="282"/>
    </location>
</feature>
<evidence type="ECO:0000256" key="6">
    <source>
        <dbReference type="ARBA" id="ARBA00023134"/>
    </source>
</evidence>
<dbReference type="InterPro" id="IPR011992">
    <property type="entry name" value="EF-hand-dom_pair"/>
</dbReference>
<dbReference type="InterPro" id="IPR001806">
    <property type="entry name" value="Small_GTPase"/>
</dbReference>
<dbReference type="SUPFAM" id="SSF52540">
    <property type="entry name" value="P-loop containing nucleoside triphosphate hydrolases"/>
    <property type="match status" value="1"/>
</dbReference>
<reference evidence="10" key="1">
    <citation type="submission" date="2016-11" db="EMBL/GenBank/DDBJ databases">
        <title>Venom-gland transcriptomics and venom proteomics of the black-back scorpion (Hadrurus spadix) reveal detectability challenges and an unexplored realm of animal toxin diversity.</title>
        <authorList>
            <person name="Rokyta D.R."/>
            <person name="Ward M.J."/>
        </authorList>
    </citation>
    <scope>NUCLEOTIDE SEQUENCE</scope>
    <source>
        <tissue evidence="10">Venom gland</tissue>
    </source>
</reference>
<feature type="coiled-coil region" evidence="7">
    <location>
        <begin position="117"/>
        <end position="199"/>
    </location>
</feature>
<evidence type="ECO:0000256" key="4">
    <source>
        <dbReference type="ARBA" id="ARBA00022837"/>
    </source>
</evidence>
<dbReference type="Gene3D" id="1.10.238.10">
    <property type="entry name" value="EF-hand"/>
    <property type="match status" value="1"/>
</dbReference>
<dbReference type="GO" id="GO:0005525">
    <property type="term" value="F:GTP binding"/>
    <property type="evidence" value="ECO:0007669"/>
    <property type="project" value="UniProtKB-KW"/>
</dbReference>
<sequence>MLTDKQIEQLFKSFDAEGTGYLGKKELRYFCSQYDLGPEVADAIFEELDGDRDGKINFEDFRCGFAEFLAPHHEQKEAEKLNDDVWTNDLWSASGLRDDQVKSLHKELQSIDSPHLINTFESVIEGLLENMRRLQEENRQLENSWRREKKENERHLHRLEEEMDTQVRDMEIKMKQKAREEFEADRKSLRTKMTSEMEKIQDHVFLFEKLATWLKTNNSKWSDSEVCNKLQEAIDENKQLRLSLIDTQANIVLMRNELQLLRKSYEQKCKELDSERQRVLDVLQEQDNLSRQLHLLHDANKTLQDINDSLRENTSHHVNRIYRIASGSTIGDYLKDELQILPSSKRSIEGDDASEIEYWEPSHDPSHLAEWISDDVDSGTSTLRSMSAVSEDFESGRFSDRNDHLSTNTTVSTSTLDCQTILQYDLRCEYEPNNTEPSNEVKSFQSQHSALSPGIKELKKRLGMDQELASYNRNAKLIHRTLPAISEDSIPGPKTEKDKQKSSLTRQYSDECYKATGPAEKTFKVVFVGDSSVGKTSFILRLSRGTFLCHANSTLGLDIQSKVLNIDCHNICLQLWDTAGQERFHSITHSYFRNVHGVMLLYDCTEERSFLNVRQWMEAIGESCPAIVPVQIVGNKVDLRDIRGQSENQKIVTTEDGKHLATRFGALFIETSAQTGYNITESAVNLVRNIMVSQERLAEETSSTICLKDSGSKKKSCCR</sequence>
<dbReference type="SMART" id="SM00176">
    <property type="entry name" value="RAN"/>
    <property type="match status" value="1"/>
</dbReference>
<evidence type="ECO:0000259" key="9">
    <source>
        <dbReference type="PROSITE" id="PS50222"/>
    </source>
</evidence>
<dbReference type="InterPro" id="IPR018247">
    <property type="entry name" value="EF_Hand_1_Ca_BS"/>
</dbReference>
<dbReference type="SMART" id="SM00174">
    <property type="entry name" value="RHO"/>
    <property type="match status" value="1"/>
</dbReference>